<dbReference type="Proteomes" id="UP001270266">
    <property type="component" value="Unassembled WGS sequence"/>
</dbReference>
<protein>
    <submittedName>
        <fullName evidence="2">CfaE/CblD family pilus tip adhesin</fullName>
    </submittedName>
</protein>
<accession>A0ABU5D301</accession>
<evidence type="ECO:0000313" key="3">
    <source>
        <dbReference type="Proteomes" id="UP001270266"/>
    </source>
</evidence>
<sequence length="374" mass="40917">MKLKTFLLMCALTASSHVQSQTLVGPTPSVTTSQDYELPSGAPADYYLWTEDYPGQQGYGPSYGYYVCSYPNDGQTCTHQNSGSTISLTLTEKRSGMKHQIKIQGYQEAFYNDPNNPDAAKSCAGKKPLNNQNSWACGGSSSSFSTNTKALTVWIPQSEMNNLPVGGVWEGKLKLKFTSYSGGTPVNYTANITLKGKTIGKQDIYFPEFNGANPLVQLDLHPTGSVTGNSFVEDVTTLDMCLYDGFNSNSDSMRLSFKDEGRAGAGRKEGYFSIYNTASAATEDSERIDYRLEMFDPHSKGWMSVKNNDAFTLSAGTNGQDQIRPVRLPSINYPVLCAPAPLRLIVDKFRVADKTAGYYKGILTVEFSPSLNSL</sequence>
<name>A0ABU5D301_9ENTR</name>
<feature type="chain" id="PRO_5045136338" evidence="1">
    <location>
        <begin position="21"/>
        <end position="374"/>
    </location>
</feature>
<keyword evidence="3" id="KW-1185">Reference proteome</keyword>
<gene>
    <name evidence="2" type="ORF">PYW49_11385</name>
</gene>
<proteinExistence type="predicted"/>
<reference evidence="2 3" key="1">
    <citation type="submission" date="2023-02" db="EMBL/GenBank/DDBJ databases">
        <title>The draft genomes of Enterobacter strains.</title>
        <authorList>
            <person name="He Y."/>
            <person name="Feng Y."/>
            <person name="Zong Z."/>
        </authorList>
    </citation>
    <scope>NUCLEOTIDE SEQUENCE [LARGE SCALE GENOMIC DNA]</scope>
    <source>
        <strain evidence="2 3">170198</strain>
    </source>
</reference>
<dbReference type="InterPro" id="IPR010888">
    <property type="entry name" value="CblD"/>
</dbReference>
<dbReference type="Gene3D" id="2.60.40.2520">
    <property type="entry name" value="CFA/I fimbrial subunit E, adhesin domain"/>
    <property type="match status" value="1"/>
</dbReference>
<keyword evidence="1" id="KW-0732">Signal</keyword>
<feature type="signal peptide" evidence="1">
    <location>
        <begin position="1"/>
        <end position="20"/>
    </location>
</feature>
<dbReference type="RefSeq" id="WP_320386461.1">
    <property type="nucleotide sequence ID" value="NZ_JARDVI010000003.1"/>
</dbReference>
<comment type="caution">
    <text evidence="2">The sequence shown here is derived from an EMBL/GenBank/DDBJ whole genome shotgun (WGS) entry which is preliminary data.</text>
</comment>
<dbReference type="Gene3D" id="2.60.40.2040">
    <property type="entry name" value="CFA/I fimbrial subunit E, pilin domain"/>
    <property type="match status" value="1"/>
</dbReference>
<dbReference type="Pfam" id="PF07434">
    <property type="entry name" value="CblD"/>
    <property type="match status" value="1"/>
</dbReference>
<organism evidence="2 3">
    <name type="scientific">Enterobacter chinensis</name>
    <dbReference type="NCBI Taxonomy" id="3030997"/>
    <lineage>
        <taxon>Bacteria</taxon>
        <taxon>Pseudomonadati</taxon>
        <taxon>Pseudomonadota</taxon>
        <taxon>Gammaproteobacteria</taxon>
        <taxon>Enterobacterales</taxon>
        <taxon>Enterobacteriaceae</taxon>
        <taxon>Enterobacter</taxon>
    </lineage>
</organism>
<evidence type="ECO:0000256" key="1">
    <source>
        <dbReference type="SAM" id="SignalP"/>
    </source>
</evidence>
<dbReference type="InterPro" id="IPR043037">
    <property type="entry name" value="CfaE_adhesin"/>
</dbReference>
<dbReference type="EMBL" id="JARDVI010000003">
    <property type="protein sequence ID" value="MDY0418264.1"/>
    <property type="molecule type" value="Genomic_DNA"/>
</dbReference>
<evidence type="ECO:0000313" key="2">
    <source>
        <dbReference type="EMBL" id="MDY0418264.1"/>
    </source>
</evidence>